<keyword evidence="2" id="KW-1185">Reference proteome</keyword>
<dbReference type="AlphaFoldDB" id="A0AA40G9F9"/>
<evidence type="ECO:0000313" key="1">
    <source>
        <dbReference type="EMBL" id="KAK1133589.1"/>
    </source>
</evidence>
<gene>
    <name evidence="1" type="ORF">K0M31_011389</name>
</gene>
<evidence type="ECO:0000313" key="2">
    <source>
        <dbReference type="Proteomes" id="UP001177670"/>
    </source>
</evidence>
<reference evidence="1" key="1">
    <citation type="submission" date="2021-10" db="EMBL/GenBank/DDBJ databases">
        <title>Melipona bicolor Genome sequencing and assembly.</title>
        <authorList>
            <person name="Araujo N.S."/>
            <person name="Arias M.C."/>
        </authorList>
    </citation>
    <scope>NUCLEOTIDE SEQUENCE</scope>
    <source>
        <strain evidence="1">USP_2M_L1-L4_2017</strain>
        <tissue evidence="1">Whole body</tissue>
    </source>
</reference>
<comment type="caution">
    <text evidence="1">The sequence shown here is derived from an EMBL/GenBank/DDBJ whole genome shotgun (WGS) entry which is preliminary data.</text>
</comment>
<organism evidence="1 2">
    <name type="scientific">Melipona bicolor</name>
    <dbReference type="NCBI Taxonomy" id="60889"/>
    <lineage>
        <taxon>Eukaryota</taxon>
        <taxon>Metazoa</taxon>
        <taxon>Ecdysozoa</taxon>
        <taxon>Arthropoda</taxon>
        <taxon>Hexapoda</taxon>
        <taxon>Insecta</taxon>
        <taxon>Pterygota</taxon>
        <taxon>Neoptera</taxon>
        <taxon>Endopterygota</taxon>
        <taxon>Hymenoptera</taxon>
        <taxon>Apocrita</taxon>
        <taxon>Aculeata</taxon>
        <taxon>Apoidea</taxon>
        <taxon>Anthophila</taxon>
        <taxon>Apidae</taxon>
        <taxon>Melipona</taxon>
    </lineage>
</organism>
<name>A0AA40G9F9_9HYME</name>
<accession>A0AA40G9F9</accession>
<proteinExistence type="predicted"/>
<sequence>PIEPRKSRNDSQRETKAIITLRKPRFSPLKLQAMTTRQVHLATVQEMRDKADSLCRPK</sequence>
<feature type="non-terminal residue" evidence="1">
    <location>
        <position position="1"/>
    </location>
</feature>
<dbReference type="Proteomes" id="UP001177670">
    <property type="component" value="Unassembled WGS sequence"/>
</dbReference>
<dbReference type="EMBL" id="JAHYIQ010000003">
    <property type="protein sequence ID" value="KAK1133589.1"/>
    <property type="molecule type" value="Genomic_DNA"/>
</dbReference>
<protein>
    <submittedName>
        <fullName evidence="1">Uncharacterized protein</fullName>
    </submittedName>
</protein>